<proteinExistence type="predicted"/>
<evidence type="ECO:0000256" key="1">
    <source>
        <dbReference type="SAM" id="MobiDB-lite"/>
    </source>
</evidence>
<gene>
    <name evidence="2" type="ORF">F7725_012985</name>
</gene>
<evidence type="ECO:0000313" key="3">
    <source>
        <dbReference type="Proteomes" id="UP000518266"/>
    </source>
</evidence>
<evidence type="ECO:0000313" key="2">
    <source>
        <dbReference type="EMBL" id="KAF3851213.1"/>
    </source>
</evidence>
<dbReference type="Proteomes" id="UP000518266">
    <property type="component" value="Unassembled WGS sequence"/>
</dbReference>
<keyword evidence="3" id="KW-1185">Reference proteome</keyword>
<name>A0A7J5YQ09_DISMA</name>
<feature type="region of interest" description="Disordered" evidence="1">
    <location>
        <begin position="95"/>
        <end position="122"/>
    </location>
</feature>
<reference evidence="2 3" key="1">
    <citation type="submission" date="2020-03" db="EMBL/GenBank/DDBJ databases">
        <title>Dissostichus mawsoni Genome sequencing and assembly.</title>
        <authorList>
            <person name="Park H."/>
        </authorList>
    </citation>
    <scope>NUCLEOTIDE SEQUENCE [LARGE SCALE GENOMIC DNA]</scope>
    <source>
        <strain evidence="2">DM0001</strain>
        <tissue evidence="2">Muscle</tissue>
    </source>
</reference>
<accession>A0A7J5YQ09</accession>
<dbReference type="EMBL" id="JAAKFY010000010">
    <property type="protein sequence ID" value="KAF3851213.1"/>
    <property type="molecule type" value="Genomic_DNA"/>
</dbReference>
<dbReference type="AlphaFoldDB" id="A0A7J5YQ09"/>
<sequence>MTIVLGGSGTSTCFGRLSNVQYLGMCLGRVGEFQCLGRIRVLQKRVSFLKITCPCPQKCIVTLPLRMWNVPAGQPGKDSQARALHCSPLHWNCPSTSHTFRRAGRQREDSGKDERGKTRLAG</sequence>
<protein>
    <submittedName>
        <fullName evidence="2">Uncharacterized protein</fullName>
    </submittedName>
</protein>
<comment type="caution">
    <text evidence="2">The sequence shown here is derived from an EMBL/GenBank/DDBJ whole genome shotgun (WGS) entry which is preliminary data.</text>
</comment>
<organism evidence="2 3">
    <name type="scientific">Dissostichus mawsoni</name>
    <name type="common">Antarctic cod</name>
    <dbReference type="NCBI Taxonomy" id="36200"/>
    <lineage>
        <taxon>Eukaryota</taxon>
        <taxon>Metazoa</taxon>
        <taxon>Chordata</taxon>
        <taxon>Craniata</taxon>
        <taxon>Vertebrata</taxon>
        <taxon>Euteleostomi</taxon>
        <taxon>Actinopterygii</taxon>
        <taxon>Neopterygii</taxon>
        <taxon>Teleostei</taxon>
        <taxon>Neoteleostei</taxon>
        <taxon>Acanthomorphata</taxon>
        <taxon>Eupercaria</taxon>
        <taxon>Perciformes</taxon>
        <taxon>Notothenioidei</taxon>
        <taxon>Nototheniidae</taxon>
        <taxon>Dissostichus</taxon>
    </lineage>
</organism>
<feature type="compositionally biased region" description="Basic and acidic residues" evidence="1">
    <location>
        <begin position="105"/>
        <end position="122"/>
    </location>
</feature>